<keyword evidence="2" id="KW-1185">Reference proteome</keyword>
<dbReference type="SUPFAM" id="SSF53254">
    <property type="entry name" value="Phosphoglycerate mutase-like"/>
    <property type="match status" value="1"/>
</dbReference>
<dbReference type="InterPro" id="IPR029033">
    <property type="entry name" value="His_PPase_superfam"/>
</dbReference>
<sequence length="188" mass="22060">MHLKKMNRTAETLDWLREFEAHIDRPDVKNEKSICWDWLPQDMEKDLDLYDRERWNKTDIMRKGNVEEAYRWVCDGLDALLKKHGYERDDMYYRVNEPNHDTIVLFCHFGVECVMLSHLLNVSPMVLWHGLCAAPSSITSIYTEERRKGSAGFRVNEFGSTAHLYVAGEKPSFAARFCECYGDGDRQD</sequence>
<gene>
    <name evidence="1" type="ORF">RIL182_01228</name>
</gene>
<dbReference type="EMBL" id="LR027880">
    <property type="protein sequence ID" value="VCV21357.1"/>
    <property type="molecule type" value="Genomic_DNA"/>
</dbReference>
<evidence type="ECO:0008006" key="3">
    <source>
        <dbReference type="Google" id="ProtNLM"/>
    </source>
</evidence>
<accession>A0AAQ2UB45</accession>
<evidence type="ECO:0000313" key="2">
    <source>
        <dbReference type="Proteomes" id="UP000294398"/>
    </source>
</evidence>
<proteinExistence type="predicted"/>
<reference evidence="1 2" key="1">
    <citation type="submission" date="2018-09" db="EMBL/GenBank/DDBJ databases">
        <authorList>
            <person name="Petit M.-A."/>
            <person name="Lossouarn J."/>
        </authorList>
    </citation>
    <scope>NUCLEOTIDE SEQUENCE [LARGE SCALE GENOMIC DNA]</scope>
    <source>
        <strain evidence="1 2">L1-82</strain>
    </source>
</reference>
<dbReference type="AlphaFoldDB" id="A0AAQ2UB45"/>
<dbReference type="Gene3D" id="3.40.50.1240">
    <property type="entry name" value="Phosphoglycerate mutase-like"/>
    <property type="match status" value="1"/>
</dbReference>
<name>A0AAQ2UB45_9FIRM</name>
<evidence type="ECO:0000313" key="1">
    <source>
        <dbReference type="EMBL" id="VCV21357.1"/>
    </source>
</evidence>
<organism evidence="1 2">
    <name type="scientific">Roseburia intestinalis L1-82</name>
    <dbReference type="NCBI Taxonomy" id="536231"/>
    <lineage>
        <taxon>Bacteria</taxon>
        <taxon>Bacillati</taxon>
        <taxon>Bacillota</taxon>
        <taxon>Clostridia</taxon>
        <taxon>Lachnospirales</taxon>
        <taxon>Lachnospiraceae</taxon>
        <taxon>Roseburia</taxon>
    </lineage>
</organism>
<protein>
    <recommendedName>
        <fullName evidence="3">Phosphoglycerate mutase family protein</fullName>
    </recommendedName>
</protein>
<dbReference type="Proteomes" id="UP000294398">
    <property type="component" value="Chromosome"/>
</dbReference>